<dbReference type="InterPro" id="IPR036663">
    <property type="entry name" value="Fumarylacetoacetase_C_sf"/>
</dbReference>
<sequence>MTPQAVLDHYDQGLLWPADRPLPIAADVDAAYQQALALRALRTARGERPVGYKIGFTNRTIWPRYEVYAPIWGTVWHTTLARSSGGTGEVSLDRLCQPRLEPEIVFGIAATPPRDATLEELFGCIAWLAPGFEIVQSHLPGWKFTAADTVADGGLHARLLIGRETPVGRFATSAHALDELLGRARVRLYRGDELIEEGKGVNVLDGPLHALHHFNQELQRCPGAPALMPGDVVTTGTWTDAWPLEPGQSWRAEFDAPFDSLGITLR</sequence>
<accession>A0A431TH36</accession>
<comment type="caution">
    <text evidence="3">The sequence shown here is derived from an EMBL/GenBank/DDBJ whole genome shotgun (WGS) entry which is preliminary data.</text>
</comment>
<dbReference type="GO" id="GO:0008684">
    <property type="term" value="F:2-oxopent-4-enoate hydratase activity"/>
    <property type="evidence" value="ECO:0007669"/>
    <property type="project" value="TreeGrafter"/>
</dbReference>
<dbReference type="InterPro" id="IPR011234">
    <property type="entry name" value="Fumarylacetoacetase-like_C"/>
</dbReference>
<name>A0A431TH36_9BURK</name>
<evidence type="ECO:0000313" key="4">
    <source>
        <dbReference type="Proteomes" id="UP000267418"/>
    </source>
</evidence>
<keyword evidence="4" id="KW-1185">Reference proteome</keyword>
<organism evidence="3 4">
    <name type="scientific">Variovorax gossypii</name>
    <dbReference type="NCBI Taxonomy" id="1679495"/>
    <lineage>
        <taxon>Bacteria</taxon>
        <taxon>Pseudomonadati</taxon>
        <taxon>Pseudomonadota</taxon>
        <taxon>Betaproteobacteria</taxon>
        <taxon>Burkholderiales</taxon>
        <taxon>Comamonadaceae</taxon>
        <taxon>Variovorax</taxon>
    </lineage>
</organism>
<dbReference type="EMBL" id="RXOE01000007">
    <property type="protein sequence ID" value="RTQ32036.1"/>
    <property type="molecule type" value="Genomic_DNA"/>
</dbReference>
<gene>
    <name evidence="3" type="ORF">EJP69_22385</name>
</gene>
<dbReference type="SUPFAM" id="SSF56529">
    <property type="entry name" value="FAH"/>
    <property type="match status" value="1"/>
</dbReference>
<dbReference type="RefSeq" id="WP_126472554.1">
    <property type="nucleotide sequence ID" value="NZ_RXOE01000007.1"/>
</dbReference>
<dbReference type="PANTHER" id="PTHR30143:SF0">
    <property type="entry name" value="2-KETO-4-PENTENOATE HYDRATASE"/>
    <property type="match status" value="1"/>
</dbReference>
<reference evidence="3 4" key="1">
    <citation type="submission" date="2018-12" db="EMBL/GenBank/DDBJ databases">
        <title>The genome of Variovorax gossypii DSM 100435.</title>
        <authorList>
            <person name="Gao J."/>
            <person name="Sun J."/>
        </authorList>
    </citation>
    <scope>NUCLEOTIDE SEQUENCE [LARGE SCALE GENOMIC DNA]</scope>
    <source>
        <strain evidence="3 4">DSM 100435</strain>
    </source>
</reference>
<protein>
    <submittedName>
        <fullName evidence="3">Hydratase</fullName>
    </submittedName>
</protein>
<keyword evidence="1" id="KW-0456">Lyase</keyword>
<dbReference type="PANTHER" id="PTHR30143">
    <property type="entry name" value="ACID HYDRATASE"/>
    <property type="match status" value="1"/>
</dbReference>
<feature type="domain" description="Fumarylacetoacetase-like C-terminal" evidence="2">
    <location>
        <begin position="97"/>
        <end position="254"/>
    </location>
</feature>
<dbReference type="AlphaFoldDB" id="A0A431TH36"/>
<dbReference type="GO" id="GO:0005737">
    <property type="term" value="C:cytoplasm"/>
    <property type="evidence" value="ECO:0007669"/>
    <property type="project" value="TreeGrafter"/>
</dbReference>
<proteinExistence type="predicted"/>
<evidence type="ECO:0000256" key="1">
    <source>
        <dbReference type="ARBA" id="ARBA00023239"/>
    </source>
</evidence>
<dbReference type="InterPro" id="IPR050772">
    <property type="entry name" value="Hydratase-Decarb/MhpD_sf"/>
</dbReference>
<evidence type="ECO:0000259" key="2">
    <source>
        <dbReference type="Pfam" id="PF01557"/>
    </source>
</evidence>
<dbReference type="Proteomes" id="UP000267418">
    <property type="component" value="Unassembled WGS sequence"/>
</dbReference>
<dbReference type="Gene3D" id="3.90.850.10">
    <property type="entry name" value="Fumarylacetoacetase-like, C-terminal domain"/>
    <property type="match status" value="1"/>
</dbReference>
<dbReference type="Pfam" id="PF01557">
    <property type="entry name" value="FAA_hydrolase"/>
    <property type="match status" value="1"/>
</dbReference>
<evidence type="ECO:0000313" key="3">
    <source>
        <dbReference type="EMBL" id="RTQ32036.1"/>
    </source>
</evidence>
<dbReference type="OrthoDB" id="9792137at2"/>